<dbReference type="Proteomes" id="UP000297777">
    <property type="component" value="Unassembled WGS sequence"/>
</dbReference>
<feature type="region of interest" description="Disordered" evidence="1">
    <location>
        <begin position="1"/>
        <end position="72"/>
    </location>
</feature>
<feature type="compositionally biased region" description="Basic and acidic residues" evidence="1">
    <location>
        <begin position="1"/>
        <end position="23"/>
    </location>
</feature>
<dbReference type="EMBL" id="PQXH01000319">
    <property type="protein sequence ID" value="TGO07129.1"/>
    <property type="molecule type" value="Genomic_DNA"/>
</dbReference>
<reference evidence="2 3" key="1">
    <citation type="submission" date="2017-12" db="EMBL/GenBank/DDBJ databases">
        <title>Comparative genomics of Botrytis spp.</title>
        <authorList>
            <person name="Valero-Jimenez C.A."/>
            <person name="Tapia P."/>
            <person name="Veloso J."/>
            <person name="Silva-Moreno E."/>
            <person name="Staats M."/>
            <person name="Valdes J.H."/>
            <person name="Van Kan J.A.L."/>
        </authorList>
    </citation>
    <scope>NUCLEOTIDE SEQUENCE [LARGE SCALE GENOMIC DNA]</scope>
    <source>
        <strain evidence="2 3">Bt9001</strain>
    </source>
</reference>
<dbReference type="AlphaFoldDB" id="A0A4Z1E7E6"/>
<sequence>MDSKTRPKTRNDSKSSTPQEKKKMFQVGPNEDEDVSYGNGDHVAYGNESQEQWDNSSGGKKSDSQVKKNWVEETVKEDDNVVEDFGDEMRGGGKRIVESNDNAEVFDDKLGGAGKEFNDTAEFLNDNGETGIVDEDVDALI</sequence>
<feature type="compositionally biased region" description="Polar residues" evidence="1">
    <location>
        <begin position="47"/>
        <end position="59"/>
    </location>
</feature>
<evidence type="ECO:0000313" key="2">
    <source>
        <dbReference type="EMBL" id="TGO07129.1"/>
    </source>
</evidence>
<comment type="caution">
    <text evidence="2">The sequence shown here is derived from an EMBL/GenBank/DDBJ whole genome shotgun (WGS) entry which is preliminary data.</text>
</comment>
<accession>A0A4Z1E7E6</accession>
<feature type="compositionally biased region" description="Basic and acidic residues" evidence="1">
    <location>
        <begin position="60"/>
        <end position="72"/>
    </location>
</feature>
<organism evidence="2 3">
    <name type="scientific">Botrytis tulipae</name>
    <dbReference type="NCBI Taxonomy" id="87230"/>
    <lineage>
        <taxon>Eukaryota</taxon>
        <taxon>Fungi</taxon>
        <taxon>Dikarya</taxon>
        <taxon>Ascomycota</taxon>
        <taxon>Pezizomycotina</taxon>
        <taxon>Leotiomycetes</taxon>
        <taxon>Helotiales</taxon>
        <taxon>Sclerotiniaceae</taxon>
        <taxon>Botrytis</taxon>
    </lineage>
</organism>
<name>A0A4Z1E7E6_9HELO</name>
<keyword evidence="3" id="KW-1185">Reference proteome</keyword>
<evidence type="ECO:0000256" key="1">
    <source>
        <dbReference type="SAM" id="MobiDB-lite"/>
    </source>
</evidence>
<evidence type="ECO:0000313" key="3">
    <source>
        <dbReference type="Proteomes" id="UP000297777"/>
    </source>
</evidence>
<proteinExistence type="predicted"/>
<gene>
    <name evidence="2" type="ORF">BTUL_0321g00120</name>
</gene>
<protein>
    <submittedName>
        <fullName evidence="2">Uncharacterized protein</fullName>
    </submittedName>
</protein>